<evidence type="ECO:0000256" key="12">
    <source>
        <dbReference type="ARBA" id="ARBA00034808"/>
    </source>
</evidence>
<keyword evidence="18" id="KW-1185">Reference proteome</keyword>
<evidence type="ECO:0000256" key="9">
    <source>
        <dbReference type="ARBA" id="ARBA00023204"/>
    </source>
</evidence>
<evidence type="ECO:0000256" key="8">
    <source>
        <dbReference type="ARBA" id="ARBA00023125"/>
    </source>
</evidence>
<keyword evidence="10" id="KW-0413">Isomerase</keyword>
<dbReference type="GO" id="GO:0005829">
    <property type="term" value="C:cytosol"/>
    <property type="evidence" value="ECO:0007669"/>
    <property type="project" value="TreeGrafter"/>
</dbReference>
<keyword evidence="6" id="KW-0269">Exonuclease</keyword>
<dbReference type="GO" id="GO:0043138">
    <property type="term" value="F:3'-5' DNA helicase activity"/>
    <property type="evidence" value="ECO:0007669"/>
    <property type="project" value="UniProtKB-EC"/>
</dbReference>
<dbReference type="OrthoDB" id="9810135at2"/>
<dbReference type="PROSITE" id="PS51198">
    <property type="entry name" value="UVRD_HELICASE_ATP_BIND"/>
    <property type="match status" value="1"/>
</dbReference>
<evidence type="ECO:0000313" key="17">
    <source>
        <dbReference type="EMBL" id="KGN75442.1"/>
    </source>
</evidence>
<dbReference type="AlphaFoldDB" id="A0A0A2ECW4"/>
<dbReference type="PANTHER" id="PTHR11070">
    <property type="entry name" value="UVRD / RECB / PCRA DNA HELICASE FAMILY MEMBER"/>
    <property type="match status" value="1"/>
</dbReference>
<evidence type="ECO:0000256" key="1">
    <source>
        <dbReference type="ARBA" id="ARBA00022722"/>
    </source>
</evidence>
<evidence type="ECO:0000313" key="18">
    <source>
        <dbReference type="Proteomes" id="UP000030103"/>
    </source>
</evidence>
<evidence type="ECO:0000256" key="11">
    <source>
        <dbReference type="ARBA" id="ARBA00034617"/>
    </source>
</evidence>
<dbReference type="InterPro" id="IPR000212">
    <property type="entry name" value="DNA_helicase_UvrD/REP"/>
</dbReference>
<feature type="domain" description="UvrD-like helicase ATP-binding" evidence="15">
    <location>
        <begin position="1"/>
        <end position="473"/>
    </location>
</feature>
<reference evidence="17 18" key="1">
    <citation type="submission" date="2014-09" db="EMBL/GenBank/DDBJ databases">
        <title>Draft Genome Sequence of Porphyromonas macacae COT-192_OH2859.</title>
        <authorList>
            <person name="Wallis C."/>
            <person name="Deusch O."/>
            <person name="O'Flynn C."/>
            <person name="Davis I."/>
            <person name="Horsfall A."/>
            <person name="Kirkwood N."/>
            <person name="Harris S."/>
            <person name="Eisen J.A."/>
            <person name="Coil D.A."/>
            <person name="Darling A.E."/>
            <person name="Jospin G."/>
            <person name="Alexiev A."/>
        </authorList>
    </citation>
    <scope>NUCLEOTIDE SEQUENCE [LARGE SCALE GENOMIC DNA]</scope>
    <source>
        <strain evidence="18">COT-192 OH2859</strain>
    </source>
</reference>
<evidence type="ECO:0000256" key="5">
    <source>
        <dbReference type="ARBA" id="ARBA00022806"/>
    </source>
</evidence>
<dbReference type="InterPro" id="IPR011604">
    <property type="entry name" value="PDDEXK-like_dom_sf"/>
</dbReference>
<feature type="binding site" evidence="14">
    <location>
        <begin position="8"/>
        <end position="15"/>
    </location>
    <ligand>
        <name>ATP</name>
        <dbReference type="ChEBI" id="CHEBI:30616"/>
    </ligand>
</feature>
<protein>
    <recommendedName>
        <fullName evidence="12">DNA 3'-5' helicase</fullName>
        <ecNumber evidence="12">5.6.2.4</ecNumber>
    </recommendedName>
</protein>
<keyword evidence="8" id="KW-0238">DNA-binding</keyword>
<keyword evidence="9" id="KW-0234">DNA repair</keyword>
<dbReference type="eggNOG" id="COG1074">
    <property type="taxonomic scope" value="Bacteria"/>
</dbReference>
<keyword evidence="3" id="KW-0227">DNA damage</keyword>
<evidence type="ECO:0000256" key="2">
    <source>
        <dbReference type="ARBA" id="ARBA00022741"/>
    </source>
</evidence>
<dbReference type="SUPFAM" id="SSF52540">
    <property type="entry name" value="P-loop containing nucleoside triphosphate hydrolases"/>
    <property type="match status" value="1"/>
</dbReference>
<dbReference type="PANTHER" id="PTHR11070:SF67">
    <property type="entry name" value="DNA 3'-5' HELICASE"/>
    <property type="match status" value="1"/>
</dbReference>
<keyword evidence="5 14" id="KW-0347">Helicase</keyword>
<proteinExistence type="predicted"/>
<dbReference type="Pfam" id="PF00580">
    <property type="entry name" value="UvrD-helicase"/>
    <property type="match status" value="1"/>
</dbReference>
<dbReference type="PROSITE" id="PS51217">
    <property type="entry name" value="UVRD_HELICASE_CTER"/>
    <property type="match status" value="1"/>
</dbReference>
<evidence type="ECO:0000259" key="15">
    <source>
        <dbReference type="PROSITE" id="PS51198"/>
    </source>
</evidence>
<dbReference type="InterPro" id="IPR038726">
    <property type="entry name" value="PDDEXK_AddAB-type"/>
</dbReference>
<dbReference type="STRING" id="28115.HQ47_01810"/>
<keyword evidence="7 14" id="KW-0067">ATP-binding</keyword>
<evidence type="ECO:0000256" key="3">
    <source>
        <dbReference type="ARBA" id="ARBA00022763"/>
    </source>
</evidence>
<dbReference type="GO" id="GO:0003677">
    <property type="term" value="F:DNA binding"/>
    <property type="evidence" value="ECO:0007669"/>
    <property type="project" value="UniProtKB-KW"/>
</dbReference>
<gene>
    <name evidence="17" type="ORF">HQ47_01810</name>
</gene>
<dbReference type="InterPro" id="IPR027417">
    <property type="entry name" value="P-loop_NTPase"/>
</dbReference>
<dbReference type="EMBL" id="JRFA01000006">
    <property type="protein sequence ID" value="KGN75442.1"/>
    <property type="molecule type" value="Genomic_DNA"/>
</dbReference>
<keyword evidence="1" id="KW-0540">Nuclease</keyword>
<keyword evidence="4 14" id="KW-0378">Hydrolase</keyword>
<comment type="caution">
    <text evidence="17">The sequence shown here is derived from an EMBL/GenBank/DDBJ whole genome shotgun (WGS) entry which is preliminary data.</text>
</comment>
<comment type="catalytic activity">
    <reaction evidence="13">
        <text>ATP + H2O = ADP + phosphate + H(+)</text>
        <dbReference type="Rhea" id="RHEA:13065"/>
        <dbReference type="ChEBI" id="CHEBI:15377"/>
        <dbReference type="ChEBI" id="CHEBI:15378"/>
        <dbReference type="ChEBI" id="CHEBI:30616"/>
        <dbReference type="ChEBI" id="CHEBI:43474"/>
        <dbReference type="ChEBI" id="CHEBI:456216"/>
        <dbReference type="EC" id="5.6.2.4"/>
    </reaction>
</comment>
<dbReference type="GO" id="GO:0000725">
    <property type="term" value="P:recombinational repair"/>
    <property type="evidence" value="ECO:0007669"/>
    <property type="project" value="TreeGrafter"/>
</dbReference>
<dbReference type="Gene3D" id="3.90.320.10">
    <property type="match status" value="1"/>
</dbReference>
<comment type="catalytic activity">
    <reaction evidence="11">
        <text>Couples ATP hydrolysis with the unwinding of duplex DNA by translocating in the 3'-5' direction.</text>
        <dbReference type="EC" id="5.6.2.4"/>
    </reaction>
</comment>
<feature type="domain" description="UvrD-like helicase C-terminal" evidence="16">
    <location>
        <begin position="496"/>
        <end position="760"/>
    </location>
</feature>
<dbReference type="Pfam" id="PF12705">
    <property type="entry name" value="PDDEXK_1"/>
    <property type="match status" value="1"/>
</dbReference>
<dbReference type="InterPro" id="IPR014016">
    <property type="entry name" value="UvrD-like_ATP-bd"/>
</dbReference>
<evidence type="ECO:0000256" key="6">
    <source>
        <dbReference type="ARBA" id="ARBA00022839"/>
    </source>
</evidence>
<dbReference type="RefSeq" id="WP_036872902.1">
    <property type="nucleotide sequence ID" value="NZ_JRFA01000006.1"/>
</dbReference>
<evidence type="ECO:0000256" key="4">
    <source>
        <dbReference type="ARBA" id="ARBA00022801"/>
    </source>
</evidence>
<keyword evidence="2 14" id="KW-0547">Nucleotide-binding</keyword>
<evidence type="ECO:0000256" key="7">
    <source>
        <dbReference type="ARBA" id="ARBA00022840"/>
    </source>
</evidence>
<evidence type="ECO:0000256" key="14">
    <source>
        <dbReference type="PROSITE-ProRule" id="PRU00560"/>
    </source>
</evidence>
<dbReference type="GO" id="GO:0004527">
    <property type="term" value="F:exonuclease activity"/>
    <property type="evidence" value="ECO:0007669"/>
    <property type="project" value="UniProtKB-KW"/>
</dbReference>
<accession>A0A0A2ECW4</accession>
<dbReference type="Proteomes" id="UP000030103">
    <property type="component" value="Unassembled WGS sequence"/>
</dbReference>
<dbReference type="InterPro" id="IPR014017">
    <property type="entry name" value="DNA_helicase_UvrD-like_C"/>
</dbReference>
<dbReference type="GO" id="GO:0005524">
    <property type="term" value="F:ATP binding"/>
    <property type="evidence" value="ECO:0007669"/>
    <property type="project" value="UniProtKB-UniRule"/>
</dbReference>
<name>A0A0A2ECW4_9PORP</name>
<dbReference type="EC" id="5.6.2.4" evidence="12"/>
<evidence type="ECO:0000259" key="16">
    <source>
        <dbReference type="PROSITE" id="PS51217"/>
    </source>
</evidence>
<evidence type="ECO:0000256" key="10">
    <source>
        <dbReference type="ARBA" id="ARBA00023235"/>
    </source>
</evidence>
<dbReference type="Gene3D" id="3.40.50.300">
    <property type="entry name" value="P-loop containing nucleotide triphosphate hydrolases"/>
    <property type="match status" value="4"/>
</dbReference>
<sequence>MQLSVYTASAGAGKTHKLTGEFLLLSLSRPGAFRHIQAVTFTNKAMAEMKERFVKELHTVATVPEESAFTDELCEKLGISVEELQKKAGETLHNVMSDYDAFRVKTIDAFFQEVIRAFARELNLPSHYRLEMDAKIMLDLAATRLLDSLDHNPDMGKEQKKELIDWLKEIAEEQIEQGRNSNIKVGLIRIGKELFSERFKQNSVKIISPEEFKELKQRCHSSIAVFEKKRQQQAGQLLKLLNDAGRIPQERVNKNLVKGLEKLLHKPKETELAAAIRNVATAPPAPGEWKEQEKGILKAATKNSAQADGTAIDEIRSLITDLYNYTEKESKDYASARAILKNLNTFALISALQEQLNRISSENNVSLITDATQFINRIIDGCEIPFIYEKLGAQIHHHMLDEFQDTSRLQYDNFKPLLKESLDKQYGNLIVGDVKQSIYRFRNSDSSLLSGQVPADFSHYVREYNLDRNWRSVPEIIHFNNAFYKSFAEHLEQLFNEEYETALKLFTETYSQVEQQVPALHKEESGAVVVHYLPEETDEAGEMEPLDEAPAADIEEIRLQDLCETIYDITRRGYSQSDIAILVRTNRDAEIIADAILKYHTPEGKSMQVISAEALKVRNSAAVRLIIAALCFISGNTSETPLNTLRLQEAYRVSYETLKRNDPQTAVGAFVDTEKIAACAYLNVAEAAEMIINIFEPLIPEGEWPYVLKLLDLIAGAQADFSADIKEFLDLWETRLNKETIPESAAAHAVTIMTLHKSKGLGFPVVLMPFLDFSVRTHGSNDFLWCDISKFDNRFDFEMPVEYNKQLLDTVFKQYYIDEVSHMLLDQLNVLYVGTTRAKRELHLWIKQAKQDKQRVTRFESMIQSCLTSLNEADGGNNQLFLSKQVIDNEMPPLPYLPTEKQEKEDKKPNETIRLKSIGSNPVRQRIGVLMEGRDFFREDNPRRLGRIMHLILQEIEQPADIPEAIEAAMGKGLITYDRAEMLKKELLQMMENPTVASWFNGKDTLLREQAIIGREIEGSRRPDRILIHPDGSATVIDYKFGAYRSKKHFMQVREYMQLLAQMGYSPIKGYLWYVALDEITPVKIDKRS</sequence>
<evidence type="ECO:0000256" key="13">
    <source>
        <dbReference type="ARBA" id="ARBA00048988"/>
    </source>
</evidence>
<dbReference type="Pfam" id="PF13361">
    <property type="entry name" value="UvrD_C"/>
    <property type="match status" value="1"/>
</dbReference>
<organism evidence="17 18">
    <name type="scientific">Porphyromonas macacae</name>
    <dbReference type="NCBI Taxonomy" id="28115"/>
    <lineage>
        <taxon>Bacteria</taxon>
        <taxon>Pseudomonadati</taxon>
        <taxon>Bacteroidota</taxon>
        <taxon>Bacteroidia</taxon>
        <taxon>Bacteroidales</taxon>
        <taxon>Porphyromonadaceae</taxon>
        <taxon>Porphyromonas</taxon>
    </lineage>
</organism>